<dbReference type="Gene3D" id="3.40.630.30">
    <property type="match status" value="1"/>
</dbReference>
<gene>
    <name evidence="2" type="ORF">DW654_10975</name>
</gene>
<keyword evidence="2" id="KW-0808">Transferase</keyword>
<dbReference type="Proteomes" id="UP000283701">
    <property type="component" value="Unassembled WGS sequence"/>
</dbReference>
<proteinExistence type="predicted"/>
<dbReference type="InterPro" id="IPR000182">
    <property type="entry name" value="GNAT_dom"/>
</dbReference>
<dbReference type="GO" id="GO:0016747">
    <property type="term" value="F:acyltransferase activity, transferring groups other than amino-acyl groups"/>
    <property type="evidence" value="ECO:0007669"/>
    <property type="project" value="InterPro"/>
</dbReference>
<dbReference type="AlphaFoldDB" id="A0A414QR38"/>
<reference evidence="2 3" key="1">
    <citation type="submission" date="2018-08" db="EMBL/GenBank/DDBJ databases">
        <title>A genome reference for cultivated species of the human gut microbiota.</title>
        <authorList>
            <person name="Zou Y."/>
            <person name="Xue W."/>
            <person name="Luo G."/>
        </authorList>
    </citation>
    <scope>NUCLEOTIDE SEQUENCE [LARGE SCALE GENOMIC DNA]</scope>
    <source>
        <strain evidence="2 3">AM23-23AC</strain>
    </source>
</reference>
<dbReference type="EMBL" id="QRHP01000012">
    <property type="protein sequence ID" value="RHF83257.1"/>
    <property type="molecule type" value="Genomic_DNA"/>
</dbReference>
<dbReference type="Pfam" id="PF00583">
    <property type="entry name" value="Acetyltransf_1"/>
    <property type="match status" value="1"/>
</dbReference>
<dbReference type="SUPFAM" id="SSF55729">
    <property type="entry name" value="Acyl-CoA N-acyltransferases (Nat)"/>
    <property type="match status" value="1"/>
</dbReference>
<sequence>MTYKCLEIKKQLAIKAILKEFRCELYNKNLSFSYLNDLSYKYANKAKVIAILDKNREHLGFVAMYCNDYVNKVAFISMIVVKNRYQHRGIGQKLLEIAVNIVRKNGMKCVRLCVDKENIQAQKFYIAQKFSIIEENDKYWVMNKNIL</sequence>
<organism evidence="2 3">
    <name type="scientific">Roseburia inulinivorans</name>
    <dbReference type="NCBI Taxonomy" id="360807"/>
    <lineage>
        <taxon>Bacteria</taxon>
        <taxon>Bacillati</taxon>
        <taxon>Bacillota</taxon>
        <taxon>Clostridia</taxon>
        <taxon>Lachnospirales</taxon>
        <taxon>Lachnospiraceae</taxon>
        <taxon>Roseburia</taxon>
    </lineage>
</organism>
<dbReference type="InterPro" id="IPR016181">
    <property type="entry name" value="Acyl_CoA_acyltransferase"/>
</dbReference>
<accession>A0A414QR38</accession>
<evidence type="ECO:0000313" key="3">
    <source>
        <dbReference type="Proteomes" id="UP000283701"/>
    </source>
</evidence>
<comment type="caution">
    <text evidence="2">The sequence shown here is derived from an EMBL/GenBank/DDBJ whole genome shotgun (WGS) entry which is preliminary data.</text>
</comment>
<evidence type="ECO:0000259" key="1">
    <source>
        <dbReference type="PROSITE" id="PS51186"/>
    </source>
</evidence>
<protein>
    <submittedName>
        <fullName evidence="2">N-acetyltransferase</fullName>
    </submittedName>
</protein>
<dbReference type="PROSITE" id="PS51186">
    <property type="entry name" value="GNAT"/>
    <property type="match status" value="1"/>
</dbReference>
<name>A0A414QR38_9FIRM</name>
<feature type="domain" description="N-acetyltransferase" evidence="1">
    <location>
        <begin position="1"/>
        <end position="147"/>
    </location>
</feature>
<dbReference type="CDD" id="cd04301">
    <property type="entry name" value="NAT_SF"/>
    <property type="match status" value="1"/>
</dbReference>
<dbReference type="RefSeq" id="WP_118203475.1">
    <property type="nucleotide sequence ID" value="NZ_QRHP01000012.1"/>
</dbReference>
<evidence type="ECO:0000313" key="2">
    <source>
        <dbReference type="EMBL" id="RHF83257.1"/>
    </source>
</evidence>